<name>A0A4E9EVB7_BRUMA</name>
<sequence length="86" mass="9208">MNYRNAGGFTDVGYLHVQMIAGKPKCAAAGIAQLLMQIQPPVREMWSISRTDKAKQATGRLNTATPTTLLAKIMLLSCGDSNIGSI</sequence>
<organism evidence="1">
    <name type="scientific">Brugia malayi</name>
    <name type="common">Filarial nematode worm</name>
    <dbReference type="NCBI Taxonomy" id="6279"/>
    <lineage>
        <taxon>Eukaryota</taxon>
        <taxon>Metazoa</taxon>
        <taxon>Ecdysozoa</taxon>
        <taxon>Nematoda</taxon>
        <taxon>Chromadorea</taxon>
        <taxon>Rhabditida</taxon>
        <taxon>Spirurina</taxon>
        <taxon>Spiruromorpha</taxon>
        <taxon>Filarioidea</taxon>
        <taxon>Onchocercidae</taxon>
        <taxon>Brugia</taxon>
    </lineage>
</organism>
<gene>
    <name evidence="1 3" type="primary">Bm8577</name>
    <name evidence="1" type="ORF">BM_BM8577</name>
</gene>
<evidence type="ECO:0000313" key="2">
    <source>
        <dbReference type="Proteomes" id="UP000006672"/>
    </source>
</evidence>
<dbReference type="WBParaSite" id="Bm8577.1">
    <property type="protein sequence ID" value="Bm8577.1"/>
    <property type="gene ID" value="WBGene00228838"/>
</dbReference>
<reference evidence="2" key="1">
    <citation type="journal article" date="2007" name="Science">
        <title>Draft genome of the filarial nematode parasite Brugia malayi.</title>
        <authorList>
            <person name="Ghedin E."/>
            <person name="Wang S."/>
            <person name="Spiro D."/>
            <person name="Caler E."/>
            <person name="Zhao Q."/>
            <person name="Crabtree J."/>
            <person name="Allen J.E."/>
            <person name="Delcher A.L."/>
            <person name="Guiliano D.B."/>
            <person name="Miranda-Saavedra D."/>
            <person name="Angiuoli S.V."/>
            <person name="Creasy T."/>
            <person name="Amedeo P."/>
            <person name="Haas B."/>
            <person name="El-Sayed N.M."/>
            <person name="Wortman J.R."/>
            <person name="Feldblyum T."/>
            <person name="Tallon L."/>
            <person name="Schatz M."/>
            <person name="Shumway M."/>
            <person name="Koo H."/>
            <person name="Salzberg S.L."/>
            <person name="Schobel S."/>
            <person name="Pertea M."/>
            <person name="Pop M."/>
            <person name="White O."/>
            <person name="Barton G.J."/>
            <person name="Carlow C.K."/>
            <person name="Crawford M.J."/>
            <person name="Daub J."/>
            <person name="Dimmic M.W."/>
            <person name="Estes C.F."/>
            <person name="Foster J.M."/>
            <person name="Ganatra M."/>
            <person name="Gregory W.F."/>
            <person name="Johnson N.M."/>
            <person name="Jin J."/>
            <person name="Komuniecki R."/>
            <person name="Korf I."/>
            <person name="Kumar S."/>
            <person name="Laney S."/>
            <person name="Li B.W."/>
            <person name="Li W."/>
            <person name="Lindblom T.H."/>
            <person name="Lustigman S."/>
            <person name="Ma D."/>
            <person name="Maina C.V."/>
            <person name="Martin D.M."/>
            <person name="McCarter J.P."/>
            <person name="McReynolds L."/>
            <person name="Mitreva M."/>
            <person name="Nutman T.B."/>
            <person name="Parkinson J."/>
            <person name="Peregrin-Alvarez J.M."/>
            <person name="Poole C."/>
            <person name="Ren Q."/>
            <person name="Saunders L."/>
            <person name="Sluder A.E."/>
            <person name="Smith K."/>
            <person name="Stanke M."/>
            <person name="Unnasch T.R."/>
            <person name="Ware J."/>
            <person name="Wei A.D."/>
            <person name="Weil G."/>
            <person name="Williams D.J."/>
            <person name="Zhang Y."/>
            <person name="Williams S.A."/>
            <person name="Fraser-Liggett C."/>
            <person name="Slatko B."/>
            <person name="Blaxter M.L."/>
            <person name="Scott A.L."/>
        </authorList>
    </citation>
    <scope>NUCLEOTIDE SEQUENCE</scope>
    <source>
        <strain evidence="2">FR3</strain>
    </source>
</reference>
<dbReference type="AlphaFoldDB" id="A0A4E9EVB7"/>
<evidence type="ECO:0000313" key="1">
    <source>
        <dbReference type="EMBL" id="VIO88024.1"/>
    </source>
</evidence>
<dbReference type="Proteomes" id="UP000006672">
    <property type="component" value="Unassembled WGS sequence"/>
</dbReference>
<keyword evidence="2" id="KW-1185">Reference proteome</keyword>
<reference evidence="3" key="3">
    <citation type="submission" date="2019-12" db="UniProtKB">
        <authorList>
            <consortium name="WormBaseParasite"/>
        </authorList>
    </citation>
    <scope>IDENTIFICATION</scope>
</reference>
<reference evidence="1" key="2">
    <citation type="submission" date="2019-04" db="EMBL/GenBank/DDBJ databases">
        <authorList>
            <person name="Howe K."/>
            <person name="Paulini M."/>
            <person name="Williams G."/>
        </authorList>
    </citation>
    <scope>NUCLEOTIDE SEQUENCE [LARGE SCALE GENOMIC DNA]</scope>
    <source>
        <strain evidence="1">FR3</strain>
    </source>
</reference>
<evidence type="ECO:0000313" key="3">
    <source>
        <dbReference type="WBParaSite" id="Bm8577.1"/>
    </source>
</evidence>
<dbReference type="KEGG" id="bmy:BM_BM8577"/>
<dbReference type="EMBL" id="CAAKNF010000196">
    <property type="protein sequence ID" value="VIO88024.1"/>
    <property type="molecule type" value="Genomic_DNA"/>
</dbReference>
<accession>A0A5S6PWW0</accession>
<accession>A0A4E9EVB7</accession>
<protein>
    <submittedName>
        <fullName evidence="3">Bm8577, isoform a</fullName>
    </submittedName>
</protein>
<proteinExistence type="predicted"/>
<dbReference type="CTD" id="6101057"/>
<dbReference type="GeneID" id="6101057"/>
<dbReference type="RefSeq" id="XP_001897605.2">
    <property type="nucleotide sequence ID" value="XM_001897570.2"/>
</dbReference>